<dbReference type="AlphaFoldDB" id="A0A7J8LKP9"/>
<name>A0A7J8LKP9_9ROSI</name>
<protein>
    <submittedName>
        <fullName evidence="1">Uncharacterized protein</fullName>
    </submittedName>
</protein>
<evidence type="ECO:0000313" key="1">
    <source>
        <dbReference type="EMBL" id="MBA0552983.1"/>
    </source>
</evidence>
<comment type="caution">
    <text evidence="1">The sequence shown here is derived from an EMBL/GenBank/DDBJ whole genome shotgun (WGS) entry which is preliminary data.</text>
</comment>
<organism evidence="1 2">
    <name type="scientific">Gossypium lobatum</name>
    <dbReference type="NCBI Taxonomy" id="34289"/>
    <lineage>
        <taxon>Eukaryota</taxon>
        <taxon>Viridiplantae</taxon>
        <taxon>Streptophyta</taxon>
        <taxon>Embryophyta</taxon>
        <taxon>Tracheophyta</taxon>
        <taxon>Spermatophyta</taxon>
        <taxon>Magnoliopsida</taxon>
        <taxon>eudicotyledons</taxon>
        <taxon>Gunneridae</taxon>
        <taxon>Pentapetalae</taxon>
        <taxon>rosids</taxon>
        <taxon>malvids</taxon>
        <taxon>Malvales</taxon>
        <taxon>Malvaceae</taxon>
        <taxon>Malvoideae</taxon>
        <taxon>Gossypium</taxon>
    </lineage>
</organism>
<reference evidence="1 2" key="1">
    <citation type="journal article" date="2019" name="Genome Biol. Evol.">
        <title>Insights into the evolution of the New World diploid cottons (Gossypium, subgenus Houzingenia) based on genome sequencing.</title>
        <authorList>
            <person name="Grover C.E."/>
            <person name="Arick M.A. 2nd"/>
            <person name="Thrash A."/>
            <person name="Conover J.L."/>
            <person name="Sanders W.S."/>
            <person name="Peterson D.G."/>
            <person name="Frelichowski J.E."/>
            <person name="Scheffler J.A."/>
            <person name="Scheffler B.E."/>
            <person name="Wendel J.F."/>
        </authorList>
    </citation>
    <scope>NUCLEOTIDE SEQUENCE [LARGE SCALE GENOMIC DNA]</scope>
    <source>
        <strain evidence="1">157</strain>
        <tissue evidence="1">Leaf</tissue>
    </source>
</reference>
<accession>A0A7J8LKP9</accession>
<dbReference type="Proteomes" id="UP000593572">
    <property type="component" value="Unassembled WGS sequence"/>
</dbReference>
<gene>
    <name evidence="1" type="ORF">Golob_023752</name>
</gene>
<sequence>MELGGDLLEWGYVQIASTSHLQNRYLIFVFNVVVMDICKK</sequence>
<feature type="non-terminal residue" evidence="1">
    <location>
        <position position="40"/>
    </location>
</feature>
<keyword evidence="2" id="KW-1185">Reference proteome</keyword>
<dbReference type="EMBL" id="JABEZX010000003">
    <property type="protein sequence ID" value="MBA0552983.1"/>
    <property type="molecule type" value="Genomic_DNA"/>
</dbReference>
<proteinExistence type="predicted"/>
<evidence type="ECO:0000313" key="2">
    <source>
        <dbReference type="Proteomes" id="UP000593572"/>
    </source>
</evidence>